<evidence type="ECO:0000256" key="8">
    <source>
        <dbReference type="ARBA" id="ARBA00022989"/>
    </source>
</evidence>
<dbReference type="CDD" id="cd06581">
    <property type="entry name" value="TM_PBP1_LivM_like"/>
    <property type="match status" value="1"/>
</dbReference>
<evidence type="ECO:0000313" key="14">
    <source>
        <dbReference type="Proteomes" id="UP000297966"/>
    </source>
</evidence>
<dbReference type="InterPro" id="IPR003593">
    <property type="entry name" value="AAA+_ATPase"/>
</dbReference>
<dbReference type="RefSeq" id="WP_135173062.1">
    <property type="nucleotide sequence ID" value="NZ_SPQT01000001.1"/>
</dbReference>
<evidence type="ECO:0000256" key="9">
    <source>
        <dbReference type="ARBA" id="ARBA00023136"/>
    </source>
</evidence>
<evidence type="ECO:0000256" key="6">
    <source>
        <dbReference type="ARBA" id="ARBA00022741"/>
    </source>
</evidence>
<keyword evidence="4" id="KW-1003">Cell membrane</keyword>
<name>A0A4Y9M843_9BRAD</name>
<keyword evidence="14" id="KW-1185">Reference proteome</keyword>
<feature type="domain" description="ABC transporter" evidence="12">
    <location>
        <begin position="335"/>
        <end position="586"/>
    </location>
</feature>
<feature type="transmembrane region" description="Helical" evidence="11">
    <location>
        <begin position="87"/>
        <end position="114"/>
    </location>
</feature>
<feature type="transmembrane region" description="Helical" evidence="11">
    <location>
        <begin position="259"/>
        <end position="278"/>
    </location>
</feature>
<proteinExistence type="inferred from homology"/>
<evidence type="ECO:0000313" key="13">
    <source>
        <dbReference type="EMBL" id="TFV51320.1"/>
    </source>
</evidence>
<reference evidence="13 14" key="1">
    <citation type="submission" date="2019-03" db="EMBL/GenBank/DDBJ databases">
        <title>Bradyrhizobium diversity isolated from nodules of Chamaecrista fasciculata.</title>
        <authorList>
            <person name="Klepa M.S."/>
            <person name="Urquiaga M.O."/>
            <person name="Hungria M."/>
            <person name="Delamuta J.R."/>
        </authorList>
    </citation>
    <scope>NUCLEOTIDE SEQUENCE [LARGE SCALE GENOMIC DNA]</scope>
    <source>
        <strain evidence="13 14">CNPSo 3448</strain>
    </source>
</reference>
<dbReference type="InterPro" id="IPR027417">
    <property type="entry name" value="P-loop_NTPase"/>
</dbReference>
<feature type="transmembrane region" description="Helical" evidence="11">
    <location>
        <begin position="134"/>
        <end position="152"/>
    </location>
</feature>
<evidence type="ECO:0000256" key="1">
    <source>
        <dbReference type="ARBA" id="ARBA00004651"/>
    </source>
</evidence>
<dbReference type="InterPro" id="IPR003439">
    <property type="entry name" value="ABC_transporter-like_ATP-bd"/>
</dbReference>
<keyword evidence="5 11" id="KW-0812">Transmembrane</keyword>
<dbReference type="PANTHER" id="PTHR45772:SF9">
    <property type="entry name" value="CONSERVED COMPONENT OF ABC TRANSPORTER FOR NATURAL AMINO ACIDS"/>
    <property type="match status" value="1"/>
</dbReference>
<dbReference type="GO" id="GO:0005524">
    <property type="term" value="F:ATP binding"/>
    <property type="evidence" value="ECO:0007669"/>
    <property type="project" value="UniProtKB-KW"/>
</dbReference>
<feature type="transmembrane region" description="Helical" evidence="11">
    <location>
        <begin position="6"/>
        <end position="25"/>
    </location>
</feature>
<organism evidence="13 14">
    <name type="scientific">Bradyrhizobium niftali</name>
    <dbReference type="NCBI Taxonomy" id="2560055"/>
    <lineage>
        <taxon>Bacteria</taxon>
        <taxon>Pseudomonadati</taxon>
        <taxon>Pseudomonadota</taxon>
        <taxon>Alphaproteobacteria</taxon>
        <taxon>Hyphomicrobiales</taxon>
        <taxon>Nitrobacteraceae</taxon>
        <taxon>Bradyrhizobium</taxon>
    </lineage>
</organism>
<keyword evidence="7 13" id="KW-0067">ATP-binding</keyword>
<dbReference type="GO" id="GO:0015658">
    <property type="term" value="F:branched-chain amino acid transmembrane transporter activity"/>
    <property type="evidence" value="ECO:0007669"/>
    <property type="project" value="InterPro"/>
</dbReference>
<dbReference type="Pfam" id="PF00005">
    <property type="entry name" value="ABC_tran"/>
    <property type="match status" value="1"/>
</dbReference>
<evidence type="ECO:0000256" key="10">
    <source>
        <dbReference type="ARBA" id="ARBA00024722"/>
    </source>
</evidence>
<dbReference type="PROSITE" id="PS50893">
    <property type="entry name" value="ABC_TRANSPORTER_2"/>
    <property type="match status" value="1"/>
</dbReference>
<keyword evidence="8 11" id="KW-1133">Transmembrane helix</keyword>
<keyword evidence="9 11" id="KW-0472">Membrane</keyword>
<keyword evidence="6" id="KW-0547">Nucleotide-binding</keyword>
<comment type="subcellular location">
    <subcellularLocation>
        <location evidence="1">Cell membrane</location>
        <topology evidence="1">Multi-pass membrane protein</topology>
    </subcellularLocation>
</comment>
<dbReference type="Proteomes" id="UP000297966">
    <property type="component" value="Unassembled WGS sequence"/>
</dbReference>
<dbReference type="Pfam" id="PF02653">
    <property type="entry name" value="BPD_transp_2"/>
    <property type="match status" value="1"/>
</dbReference>
<dbReference type="GO" id="GO:0005886">
    <property type="term" value="C:plasma membrane"/>
    <property type="evidence" value="ECO:0007669"/>
    <property type="project" value="UniProtKB-SubCell"/>
</dbReference>
<dbReference type="GO" id="GO:0016887">
    <property type="term" value="F:ATP hydrolysis activity"/>
    <property type="evidence" value="ECO:0007669"/>
    <property type="project" value="InterPro"/>
</dbReference>
<evidence type="ECO:0000256" key="4">
    <source>
        <dbReference type="ARBA" id="ARBA00022475"/>
    </source>
</evidence>
<keyword evidence="3" id="KW-0813">Transport</keyword>
<dbReference type="EMBL" id="SPQT01000001">
    <property type="protein sequence ID" value="TFV51320.1"/>
    <property type="molecule type" value="Genomic_DNA"/>
</dbReference>
<accession>A0A4Y9M843</accession>
<dbReference type="PANTHER" id="PTHR45772">
    <property type="entry name" value="CONSERVED COMPONENT OF ABC TRANSPORTER FOR NATURAL AMINO ACIDS-RELATED"/>
    <property type="match status" value="1"/>
</dbReference>
<dbReference type="AlphaFoldDB" id="A0A4Y9M843"/>
<feature type="transmembrane region" description="Helical" evidence="11">
    <location>
        <begin position="181"/>
        <end position="205"/>
    </location>
</feature>
<evidence type="ECO:0000256" key="3">
    <source>
        <dbReference type="ARBA" id="ARBA00022448"/>
    </source>
</evidence>
<evidence type="ECO:0000259" key="12">
    <source>
        <dbReference type="PROSITE" id="PS50893"/>
    </source>
</evidence>
<dbReference type="InterPro" id="IPR043428">
    <property type="entry name" value="LivM-like"/>
</dbReference>
<dbReference type="InterPro" id="IPR051120">
    <property type="entry name" value="ABC_AA/LPS_Transport"/>
</dbReference>
<dbReference type="SUPFAM" id="SSF52540">
    <property type="entry name" value="P-loop containing nucleoside triphosphate hydrolases"/>
    <property type="match status" value="1"/>
</dbReference>
<dbReference type="PROSITE" id="PS00211">
    <property type="entry name" value="ABC_TRANSPORTER_1"/>
    <property type="match status" value="1"/>
</dbReference>
<feature type="transmembrane region" description="Helical" evidence="11">
    <location>
        <begin position="225"/>
        <end position="247"/>
    </location>
</feature>
<evidence type="ECO:0000256" key="5">
    <source>
        <dbReference type="ARBA" id="ARBA00022692"/>
    </source>
</evidence>
<dbReference type="SMART" id="SM00382">
    <property type="entry name" value="AAA"/>
    <property type="match status" value="1"/>
</dbReference>
<evidence type="ECO:0000256" key="2">
    <source>
        <dbReference type="ARBA" id="ARBA00005417"/>
    </source>
</evidence>
<feature type="transmembrane region" description="Helical" evidence="11">
    <location>
        <begin position="57"/>
        <end position="80"/>
    </location>
</feature>
<dbReference type="InterPro" id="IPR017871">
    <property type="entry name" value="ABC_transporter-like_CS"/>
</dbReference>
<dbReference type="OrthoDB" id="9805029at2"/>
<comment type="function">
    <text evidence="10">Involved in beta-(1--&gt;2)glucan export. Transmembrane domains (TMD) form a pore in the inner membrane and the ATP-binding domain (NBD) is responsible for energy generation.</text>
</comment>
<gene>
    <name evidence="13" type="ORF">E4K65_04450</name>
</gene>
<dbReference type="InterPro" id="IPR001851">
    <property type="entry name" value="ABC_transp_permease"/>
</dbReference>
<evidence type="ECO:0000256" key="7">
    <source>
        <dbReference type="ARBA" id="ARBA00022840"/>
    </source>
</evidence>
<dbReference type="Gene3D" id="3.40.50.300">
    <property type="entry name" value="P-loop containing nucleotide triphosphate hydrolases"/>
    <property type="match status" value="1"/>
</dbReference>
<dbReference type="CDD" id="cd03219">
    <property type="entry name" value="ABC_Mj1267_LivG_branched"/>
    <property type="match status" value="1"/>
</dbReference>
<comment type="similarity">
    <text evidence="2">Belongs to the ABC transporter superfamily.</text>
</comment>
<sequence length="587" mass="62103">MDYWIDIFNVVLIFSIFTISLNLLIGYAGQVSVAHAAFGAIGGYAAAYLQANAGFSFWPGLAAGTFGAGLIGLLMSLPALRLRPEYLVLLTIAVSAIVLAIVGAVAELGGAYGITASRPADLWPIPGGPLLFPIQWTLPLIGFAAPTFFVCWRMGQSAWGRVLRGIRDDEVATRALGHNVYIFKVIVFSVTSAFAGLAGVLLFFYNQIVSPSVYGLDVSLKIFAMTIFGGLGNFVGSILGTAVVQLLQPILENVVKLEPGNAFLIQLVIYGIGLAILVRVRPQGLLPEGVSLLPARAAERVAPPSVRSAAATKAVNIGTSRPSQLQPPTGAGPILEVRGLSKQFGGIVACRDLSLDLETGKIAALVGPNGAGKTTVFNLLTGAFGADSGSIKLNGEELCGLGPDAVARKGMARTFQDVRLFARMSALENVMLAMRGIEGGSGGEKLSDLFLHPRRAARAERSERDGAMEHLRLVGLADVAGTAAGALSYGQQKLVSFARLMATDADVLLLDEPASGVDARWVDKLLELVVYARDRGKTICIVEHSLHVVEQLADTVFFMELGHITAKGTIRELTSDPRLAEVYFGTV</sequence>
<evidence type="ECO:0000256" key="11">
    <source>
        <dbReference type="SAM" id="Phobius"/>
    </source>
</evidence>
<comment type="caution">
    <text evidence="13">The sequence shown here is derived from an EMBL/GenBank/DDBJ whole genome shotgun (WGS) entry which is preliminary data.</text>
</comment>
<protein>
    <submittedName>
        <fullName evidence="13">Branched-chain amino acid ABC transporter ATP-binding protein/permease</fullName>
    </submittedName>
</protein>